<reference evidence="1 2" key="1">
    <citation type="submission" date="2019-04" db="EMBL/GenBank/DDBJ databases">
        <title>An improved genome assembly and genetic linkage map for asparagus bean, Vigna unguiculata ssp. sesquipedialis.</title>
        <authorList>
            <person name="Xia Q."/>
            <person name="Zhang R."/>
            <person name="Dong Y."/>
        </authorList>
    </citation>
    <scope>NUCLEOTIDE SEQUENCE [LARGE SCALE GENOMIC DNA]</scope>
    <source>
        <tissue evidence="1">Leaf</tissue>
    </source>
</reference>
<proteinExistence type="predicted"/>
<evidence type="ECO:0000313" key="1">
    <source>
        <dbReference type="EMBL" id="QCD88016.1"/>
    </source>
</evidence>
<sequence>MGRMSKRWHSWLIEHVRSIETFATVVSSRSEKVNRINLIYCIVKEFWIRIRTPKMLWPVLQFEFELEELENLVISVARKRRSKNLKKGKFWHKWLLTRIQEHKSNVFLVNWFQEGISGYCKLDLSKKFRPMTFLCDEALNTEKLRRYIQDENSRQSKAVKEAKLKNFAAKEKKLLNEKAKVSPCPMEEHDALIDIRTQVDEAHTNMLRLKSTNQKGMS</sequence>
<protein>
    <submittedName>
        <fullName evidence="1">Uncharacterized protein</fullName>
    </submittedName>
</protein>
<dbReference type="Proteomes" id="UP000501690">
    <property type="component" value="Linkage Group LG3"/>
</dbReference>
<keyword evidence="2" id="KW-1185">Reference proteome</keyword>
<organism evidence="1 2">
    <name type="scientific">Vigna unguiculata</name>
    <name type="common">Cowpea</name>
    <dbReference type="NCBI Taxonomy" id="3917"/>
    <lineage>
        <taxon>Eukaryota</taxon>
        <taxon>Viridiplantae</taxon>
        <taxon>Streptophyta</taxon>
        <taxon>Embryophyta</taxon>
        <taxon>Tracheophyta</taxon>
        <taxon>Spermatophyta</taxon>
        <taxon>Magnoliopsida</taxon>
        <taxon>eudicotyledons</taxon>
        <taxon>Gunneridae</taxon>
        <taxon>Pentapetalae</taxon>
        <taxon>rosids</taxon>
        <taxon>fabids</taxon>
        <taxon>Fabales</taxon>
        <taxon>Fabaceae</taxon>
        <taxon>Papilionoideae</taxon>
        <taxon>50 kb inversion clade</taxon>
        <taxon>NPAAA clade</taxon>
        <taxon>indigoferoid/millettioid clade</taxon>
        <taxon>Phaseoleae</taxon>
        <taxon>Vigna</taxon>
    </lineage>
</organism>
<evidence type="ECO:0000313" key="2">
    <source>
        <dbReference type="Proteomes" id="UP000501690"/>
    </source>
</evidence>
<gene>
    <name evidence="1" type="ORF">DEO72_LG3g2556</name>
</gene>
<dbReference type="AlphaFoldDB" id="A0A4D6LI29"/>
<name>A0A4D6LI29_VIGUN</name>
<accession>A0A4D6LI29</accession>
<dbReference type="EMBL" id="CP039347">
    <property type="protein sequence ID" value="QCD88016.1"/>
    <property type="molecule type" value="Genomic_DNA"/>
</dbReference>